<dbReference type="Gene3D" id="2.40.50.460">
    <property type="match status" value="1"/>
</dbReference>
<evidence type="ECO:0000313" key="9">
    <source>
        <dbReference type="EMBL" id="KKU34256.1"/>
    </source>
</evidence>
<evidence type="ECO:0000259" key="6">
    <source>
        <dbReference type="Pfam" id="PF01368"/>
    </source>
</evidence>
<dbReference type="PATRIC" id="fig|1619001.3.peg.165"/>
<dbReference type="InterPro" id="IPR001667">
    <property type="entry name" value="DDH_dom"/>
</dbReference>
<evidence type="ECO:0000256" key="1">
    <source>
        <dbReference type="ARBA" id="ARBA00005915"/>
    </source>
</evidence>
<dbReference type="SUPFAM" id="SSF64182">
    <property type="entry name" value="DHH phosphoesterases"/>
    <property type="match status" value="1"/>
</dbReference>
<evidence type="ECO:0000256" key="4">
    <source>
        <dbReference type="ARBA" id="ARBA00022801"/>
    </source>
</evidence>
<accession>A0A0G1PNC5</accession>
<comment type="caution">
    <text evidence="9">The sequence shown here is derived from an EMBL/GenBank/DDBJ whole genome shotgun (WGS) entry which is preliminary data.</text>
</comment>
<gene>
    <name evidence="9" type="ORF">UX45_C0002G0053</name>
</gene>
<evidence type="ECO:0000313" key="10">
    <source>
        <dbReference type="Proteomes" id="UP000034705"/>
    </source>
</evidence>
<organism evidence="9 10">
    <name type="scientific">Candidatus Uhrbacteria bacterium GW2011_GWF2_46_218</name>
    <dbReference type="NCBI Taxonomy" id="1619001"/>
    <lineage>
        <taxon>Bacteria</taxon>
        <taxon>Candidatus Uhriibacteriota</taxon>
    </lineage>
</organism>
<protein>
    <recommendedName>
        <fullName evidence="2">Single-stranded-DNA-specific exonuclease RecJ</fullName>
    </recommendedName>
</protein>
<dbReference type="GO" id="GO:0003676">
    <property type="term" value="F:nucleic acid binding"/>
    <property type="evidence" value="ECO:0007669"/>
    <property type="project" value="InterPro"/>
</dbReference>
<reference evidence="9 10" key="1">
    <citation type="journal article" date="2015" name="Nature">
        <title>rRNA introns, odd ribosomes, and small enigmatic genomes across a large radiation of phyla.</title>
        <authorList>
            <person name="Brown C.T."/>
            <person name="Hug L.A."/>
            <person name="Thomas B.C."/>
            <person name="Sharon I."/>
            <person name="Castelle C.J."/>
            <person name="Singh A."/>
            <person name="Wilkins M.J."/>
            <person name="Williams K.H."/>
            <person name="Banfield J.F."/>
        </authorList>
    </citation>
    <scope>NUCLEOTIDE SEQUENCE [LARGE SCALE GENOMIC DNA]</scope>
</reference>
<feature type="domain" description="DHHA1" evidence="7">
    <location>
        <begin position="360"/>
        <end position="453"/>
    </location>
</feature>
<dbReference type="InterPro" id="IPR038763">
    <property type="entry name" value="DHH_sf"/>
</dbReference>
<dbReference type="PANTHER" id="PTHR30255">
    <property type="entry name" value="SINGLE-STRANDED-DNA-SPECIFIC EXONUCLEASE RECJ"/>
    <property type="match status" value="1"/>
</dbReference>
<dbReference type="NCBIfam" id="TIGR00644">
    <property type="entry name" value="recJ"/>
    <property type="match status" value="1"/>
</dbReference>
<comment type="similarity">
    <text evidence="1">Belongs to the RecJ family.</text>
</comment>
<dbReference type="GO" id="GO:0006281">
    <property type="term" value="P:DNA repair"/>
    <property type="evidence" value="ECO:0007669"/>
    <property type="project" value="InterPro"/>
</dbReference>
<evidence type="ECO:0000259" key="8">
    <source>
        <dbReference type="Pfam" id="PF17768"/>
    </source>
</evidence>
<dbReference type="Pfam" id="PF01368">
    <property type="entry name" value="DHH"/>
    <property type="match status" value="1"/>
</dbReference>
<evidence type="ECO:0000256" key="2">
    <source>
        <dbReference type="ARBA" id="ARBA00019841"/>
    </source>
</evidence>
<dbReference type="InterPro" id="IPR003156">
    <property type="entry name" value="DHHA1_dom"/>
</dbReference>
<evidence type="ECO:0000259" key="7">
    <source>
        <dbReference type="Pfam" id="PF02272"/>
    </source>
</evidence>
<dbReference type="InterPro" id="IPR041122">
    <property type="entry name" value="RecJ_OB"/>
</dbReference>
<proteinExistence type="inferred from homology"/>
<evidence type="ECO:0000256" key="3">
    <source>
        <dbReference type="ARBA" id="ARBA00022722"/>
    </source>
</evidence>
<keyword evidence="5 9" id="KW-0269">Exonuclease</keyword>
<dbReference type="PANTHER" id="PTHR30255:SF2">
    <property type="entry name" value="SINGLE-STRANDED-DNA-SPECIFIC EXONUCLEASE RECJ"/>
    <property type="match status" value="1"/>
</dbReference>
<dbReference type="InterPro" id="IPR004610">
    <property type="entry name" value="RecJ"/>
</dbReference>
<evidence type="ECO:0000256" key="5">
    <source>
        <dbReference type="ARBA" id="ARBA00022839"/>
    </source>
</evidence>
<keyword evidence="4" id="KW-0378">Hydrolase</keyword>
<dbReference type="GO" id="GO:0006310">
    <property type="term" value="P:DNA recombination"/>
    <property type="evidence" value="ECO:0007669"/>
    <property type="project" value="InterPro"/>
</dbReference>
<dbReference type="EMBL" id="LCMG01000002">
    <property type="protein sequence ID" value="KKU34256.1"/>
    <property type="molecule type" value="Genomic_DNA"/>
</dbReference>
<keyword evidence="3" id="KW-0540">Nuclease</keyword>
<name>A0A0G1PNC5_9BACT</name>
<dbReference type="Gene3D" id="3.90.1640.30">
    <property type="match status" value="1"/>
</dbReference>
<dbReference type="Proteomes" id="UP000034705">
    <property type="component" value="Unassembled WGS sequence"/>
</dbReference>
<dbReference type="Pfam" id="PF02272">
    <property type="entry name" value="DHHA1"/>
    <property type="match status" value="1"/>
</dbReference>
<feature type="domain" description="RecJ OB" evidence="8">
    <location>
        <begin position="467"/>
        <end position="574"/>
    </location>
</feature>
<dbReference type="InterPro" id="IPR051673">
    <property type="entry name" value="SSDNA_exonuclease_RecJ"/>
</dbReference>
<dbReference type="AlphaFoldDB" id="A0A0G1PNC5"/>
<dbReference type="Pfam" id="PF17768">
    <property type="entry name" value="RecJ_OB"/>
    <property type="match status" value="1"/>
</dbReference>
<feature type="domain" description="DDH" evidence="6">
    <location>
        <begin position="80"/>
        <end position="242"/>
    </location>
</feature>
<sequence>MPDIFWQIAPQVSEEETDAYPEIDPVVLQLLANRGIKSQEAIDIFLGPDWGRDTHDPSLFLHMKQATNRVFQAIEREEMISVHGDYDADGVCGTAVLVTVLRDICRQLKCDHARFSTYIPHREKEGYGLHEHTVRHLQKDVGTKLIITVDCGISNYQAIELAHDLGMDVIVCDHHDVPEKVPKNAILIHPQVVGETYPFKHLSGTGVAFKFAHALLEEANRRGAGFHKGYEKWLLDLVAIATVTDIMPLLGENRVLEHYGLLVLNKTRRVGLKKLVEISGGEFGKLDTTSIGYQIGPRLNAAGRMDHADVALQLLIEEDESRALGLAKELQELNIERQKQSETIFQEAKRQVEAQEECSLIVVVGEGWPAGLVGLVAGKLVAAYHRPVFVIGQEGEEYVGSGRSLGGFHMTTALQTIAKHLDAFGGHPQACGFSTRGKDRLEKVVEGLLAFAKETIPDPKVVATLAVDAEIPLSLLDWDFYGDLEKFAPFGEKNPRPIFCSRNLTVMGMDTVGLQGKHLRLVLQSPEGRTSKFIGFKFGDWIERLHLGAQLDVVYEIGVNEWNGSRELQCSIRDLRLASQ</sequence>
<dbReference type="GO" id="GO:0008409">
    <property type="term" value="F:5'-3' exonuclease activity"/>
    <property type="evidence" value="ECO:0007669"/>
    <property type="project" value="InterPro"/>
</dbReference>